<gene>
    <name evidence="1" type="ORF">RHSIM_Rhsim02G0190100</name>
</gene>
<evidence type="ECO:0000313" key="2">
    <source>
        <dbReference type="Proteomes" id="UP000626092"/>
    </source>
</evidence>
<comment type="caution">
    <text evidence="1">The sequence shown here is derived from an EMBL/GenBank/DDBJ whole genome shotgun (WGS) entry which is preliminary data.</text>
</comment>
<dbReference type="AlphaFoldDB" id="A0A834HEM6"/>
<evidence type="ECO:0000313" key="1">
    <source>
        <dbReference type="EMBL" id="KAF7150861.1"/>
    </source>
</evidence>
<proteinExistence type="predicted"/>
<keyword evidence="2" id="KW-1185">Reference proteome</keyword>
<protein>
    <submittedName>
        <fullName evidence="1">Uncharacterized protein</fullName>
    </submittedName>
</protein>
<organism evidence="1 2">
    <name type="scientific">Rhododendron simsii</name>
    <name type="common">Sims's rhododendron</name>
    <dbReference type="NCBI Taxonomy" id="118357"/>
    <lineage>
        <taxon>Eukaryota</taxon>
        <taxon>Viridiplantae</taxon>
        <taxon>Streptophyta</taxon>
        <taxon>Embryophyta</taxon>
        <taxon>Tracheophyta</taxon>
        <taxon>Spermatophyta</taxon>
        <taxon>Magnoliopsida</taxon>
        <taxon>eudicotyledons</taxon>
        <taxon>Gunneridae</taxon>
        <taxon>Pentapetalae</taxon>
        <taxon>asterids</taxon>
        <taxon>Ericales</taxon>
        <taxon>Ericaceae</taxon>
        <taxon>Ericoideae</taxon>
        <taxon>Rhodoreae</taxon>
        <taxon>Rhododendron</taxon>
    </lineage>
</organism>
<reference evidence="1" key="1">
    <citation type="submission" date="2019-11" db="EMBL/GenBank/DDBJ databases">
        <authorList>
            <person name="Liu Y."/>
            <person name="Hou J."/>
            <person name="Li T.-Q."/>
            <person name="Guan C.-H."/>
            <person name="Wu X."/>
            <person name="Wu H.-Z."/>
            <person name="Ling F."/>
            <person name="Zhang R."/>
            <person name="Shi X.-G."/>
            <person name="Ren J.-P."/>
            <person name="Chen E.-F."/>
            <person name="Sun J.-M."/>
        </authorList>
    </citation>
    <scope>NUCLEOTIDE SEQUENCE</scope>
    <source>
        <strain evidence="1">Adult_tree_wgs_1</strain>
        <tissue evidence="1">Leaves</tissue>
    </source>
</reference>
<dbReference type="EMBL" id="WJXA01000002">
    <property type="protein sequence ID" value="KAF7150861.1"/>
    <property type="molecule type" value="Genomic_DNA"/>
</dbReference>
<dbReference type="OrthoDB" id="1713808at2759"/>
<dbReference type="Proteomes" id="UP000626092">
    <property type="component" value="Unassembled WGS sequence"/>
</dbReference>
<name>A0A834HEM6_RHOSS</name>
<accession>A0A834HEM6</accession>
<sequence length="247" mass="28206">MGNKNTTTLINRTEETMEIREFRGIYVDENQFFSKITVEAGNQTDMDLTKYRGGDSQGGQLPYLMIFCGGSLNLKSSEGDDLLLRGEDFIHFKTVTIVPAAVTDQNLTGVVIYEVKFKPRDASVVEAKSLQFWPRTFAYLNCQDDLGRTVCVVNDLMRQAKLYNVDRSKVKVAKVEEKVRVLNELCVDKVEWYRPLFPGMENRFPPVETMVEVDHEKLKKFATTIEPLLRQPNSLQGAAESHDQFSY</sequence>